<evidence type="ECO:0000313" key="3">
    <source>
        <dbReference type="EMBL" id="TKA45091.1"/>
    </source>
</evidence>
<feature type="compositionally biased region" description="Basic and acidic residues" evidence="1">
    <location>
        <begin position="420"/>
        <end position="432"/>
    </location>
</feature>
<dbReference type="EMBL" id="NAJP01000013">
    <property type="protein sequence ID" value="TKA45091.1"/>
    <property type="molecule type" value="Genomic_DNA"/>
</dbReference>
<evidence type="ECO:0000256" key="1">
    <source>
        <dbReference type="SAM" id="MobiDB-lite"/>
    </source>
</evidence>
<feature type="region of interest" description="Disordered" evidence="1">
    <location>
        <begin position="315"/>
        <end position="394"/>
    </location>
</feature>
<feature type="domain" description="Rab-GAP TBC" evidence="2">
    <location>
        <begin position="565"/>
        <end position="775"/>
    </location>
</feature>
<dbReference type="GO" id="GO:0031267">
    <property type="term" value="F:small GTPase binding"/>
    <property type="evidence" value="ECO:0007669"/>
    <property type="project" value="TreeGrafter"/>
</dbReference>
<proteinExistence type="predicted"/>
<dbReference type="Proteomes" id="UP000310066">
    <property type="component" value="Unassembled WGS sequence"/>
</dbReference>
<dbReference type="STRING" id="329885.A0A4U0V8B9"/>
<feature type="compositionally biased region" description="Polar residues" evidence="1">
    <location>
        <begin position="220"/>
        <end position="229"/>
    </location>
</feature>
<feature type="region of interest" description="Disordered" evidence="1">
    <location>
        <begin position="420"/>
        <end position="451"/>
    </location>
</feature>
<dbReference type="InterPro" id="IPR035969">
    <property type="entry name" value="Rab-GAP_TBC_sf"/>
</dbReference>
<accession>A0A4U0V8B9</accession>
<dbReference type="Gene3D" id="1.10.10.750">
    <property type="entry name" value="Ypt/Rab-GAP domain of gyp1p, domain 1"/>
    <property type="match status" value="1"/>
</dbReference>
<dbReference type="InterPro" id="IPR053949">
    <property type="entry name" value="SBE2/SBE22_M"/>
</dbReference>
<dbReference type="InterPro" id="IPR000195">
    <property type="entry name" value="Rab-GAP-TBC_dom"/>
</dbReference>
<dbReference type="AlphaFoldDB" id="A0A4U0V8B9"/>
<comment type="caution">
    <text evidence="3">The sequence shown here is derived from an EMBL/GenBank/DDBJ whole genome shotgun (WGS) entry which is preliminary data.</text>
</comment>
<dbReference type="PANTHER" id="PTHR47219">
    <property type="entry name" value="RAB GTPASE-ACTIVATING PROTEIN 1-LIKE"/>
    <property type="match status" value="1"/>
</dbReference>
<dbReference type="Pfam" id="PF00566">
    <property type="entry name" value="RabGAP-TBC"/>
    <property type="match status" value="1"/>
</dbReference>
<organism evidence="3 4">
    <name type="scientific">Friedmanniomyces endolithicus</name>
    <dbReference type="NCBI Taxonomy" id="329885"/>
    <lineage>
        <taxon>Eukaryota</taxon>
        <taxon>Fungi</taxon>
        <taxon>Dikarya</taxon>
        <taxon>Ascomycota</taxon>
        <taxon>Pezizomycotina</taxon>
        <taxon>Dothideomycetes</taxon>
        <taxon>Dothideomycetidae</taxon>
        <taxon>Mycosphaerellales</taxon>
        <taxon>Teratosphaeriaceae</taxon>
        <taxon>Friedmanniomyces</taxon>
    </lineage>
</organism>
<dbReference type="InterPro" id="IPR050302">
    <property type="entry name" value="Rab_GAP_TBC_domain"/>
</dbReference>
<feature type="compositionally biased region" description="Polar residues" evidence="1">
    <location>
        <begin position="255"/>
        <end position="271"/>
    </location>
</feature>
<dbReference type="SUPFAM" id="SSF47923">
    <property type="entry name" value="Ypt/Rab-GAP domain of gyp1p"/>
    <property type="match status" value="2"/>
</dbReference>
<dbReference type="SMART" id="SM00164">
    <property type="entry name" value="TBC"/>
    <property type="match status" value="1"/>
</dbReference>
<evidence type="ECO:0000313" key="4">
    <source>
        <dbReference type="Proteomes" id="UP000310066"/>
    </source>
</evidence>
<dbReference type="Pfam" id="PF22874">
    <property type="entry name" value="SBE2_M"/>
    <property type="match status" value="1"/>
</dbReference>
<gene>
    <name evidence="3" type="ORF">B0A54_03385</name>
</gene>
<dbReference type="PROSITE" id="PS50086">
    <property type="entry name" value="TBC_RABGAP"/>
    <property type="match status" value="1"/>
</dbReference>
<evidence type="ECO:0000259" key="2">
    <source>
        <dbReference type="PROSITE" id="PS50086"/>
    </source>
</evidence>
<dbReference type="Gene3D" id="1.10.472.80">
    <property type="entry name" value="Ypt/Rab-GAP domain of gyp1p, domain 3"/>
    <property type="match status" value="1"/>
</dbReference>
<feature type="region of interest" description="Disordered" evidence="1">
    <location>
        <begin position="142"/>
        <end position="296"/>
    </location>
</feature>
<feature type="compositionally biased region" description="Basic and acidic residues" evidence="1">
    <location>
        <begin position="142"/>
        <end position="161"/>
    </location>
</feature>
<name>A0A4U0V8B9_9PEZI</name>
<feature type="compositionally biased region" description="Low complexity" evidence="1">
    <location>
        <begin position="111"/>
        <end position="124"/>
    </location>
</feature>
<dbReference type="Gene3D" id="1.10.8.270">
    <property type="entry name" value="putative rabgap domain of human tbc1 domain family member 14 like domains"/>
    <property type="match status" value="1"/>
</dbReference>
<reference evidence="3 4" key="1">
    <citation type="submission" date="2017-03" db="EMBL/GenBank/DDBJ databases">
        <title>Genomes of endolithic fungi from Antarctica.</title>
        <authorList>
            <person name="Coleine C."/>
            <person name="Masonjones S."/>
            <person name="Stajich J.E."/>
        </authorList>
    </citation>
    <scope>NUCLEOTIDE SEQUENCE [LARGE SCALE GENOMIC DNA]</scope>
    <source>
        <strain evidence="3 4">CCFEE 5311</strain>
    </source>
</reference>
<dbReference type="GO" id="GO:0005096">
    <property type="term" value="F:GTPase activator activity"/>
    <property type="evidence" value="ECO:0007669"/>
    <property type="project" value="TreeGrafter"/>
</dbReference>
<dbReference type="PANTHER" id="PTHR47219:SF9">
    <property type="entry name" value="GTPASE ACTIVATING PROTEIN AND CENTROSOME-ASSOCIATED, ISOFORM B"/>
    <property type="match status" value="1"/>
</dbReference>
<feature type="region of interest" description="Disordered" evidence="1">
    <location>
        <begin position="1"/>
        <end position="22"/>
    </location>
</feature>
<feature type="compositionally biased region" description="Polar residues" evidence="1">
    <location>
        <begin position="171"/>
        <end position="184"/>
    </location>
</feature>
<sequence>MFAPALLPLTSTDAEYNNDHEDHHQRGAYYEYDNLRSLILGGRKGGGSSNNKHTQRVFCASLPDIPGVTRGSGGYKSLSEPEVEMEKDVAGGEEADVVETAPSSPPELTYSKSSKSSNSSPSNSLAGDISTETLSHFEDITLDEQGRNSVEDCNVKPESRPTLRRPLKRASTASADTVRSSASPPTVARGTRYPSLQGAVNGALRDQSLHLPQARGMRYESTSPSSPSFRLNGPQKFPSRSPSPRKPIPHRDASYSPQLVASTTPRTSWSGPPTIPNSMLGRRQSWQPARKTAKQLEAEYDDGDDELPDDAILENVPITPLPGQTRSPRVKTPSPQRKPLHNTLHSANVPKNARRPSAPTVMPNGQYGAPRSPRHGRLPTLPHSATTTSFPPEAFSLKHRSKSWASDLNEEARELSAALEEHAERLSSDKRRSGTSSAAGSPPRPSLLTKRAKTAVVELPPIRKGSALIDPLPISKEKEAVLTRTRPSWLPPKNQKEEKKHVKEWEQMMSRAADADKKRAVKLQEQASTKDSQQTSTASIWTDHILPNWDTAISQPHTRDLYYRGVPPESRARVWSRAVGNALQLSHATFATALARAETLSNHLAALLSEDRGARTEAAWFDAIERDAGTAFHGDAELAEVFQPGSPVHRALVEVLRAYAVYRPDVGYVFGTHLVAATLCLYMRAGEAFVVLANLLNRAVPLAFLVHDRVGMAAAYERVLGGLKKESPTLHAHLTSPATDLAPAEYLDPIFRCLFAYNLPAEHVSRLWDVYVFEGDDVLIRAAVAVLGRLEGKLYGGKEEVLDLLSWRNRGKWEVGGEEEFVGAVREAAGRG</sequence>
<feature type="region of interest" description="Disordered" evidence="1">
    <location>
        <begin position="69"/>
        <end position="128"/>
    </location>
</feature>
<protein>
    <recommendedName>
        <fullName evidence="2">Rab-GAP TBC domain-containing protein</fullName>
    </recommendedName>
</protein>
<dbReference type="OrthoDB" id="289721at2759"/>